<feature type="transmembrane region" description="Helical" evidence="8">
    <location>
        <begin position="304"/>
        <end position="326"/>
    </location>
</feature>
<comment type="subcellular location">
    <subcellularLocation>
        <location evidence="1">Membrane</location>
        <topology evidence="1">Multi-pass membrane protein</topology>
    </subcellularLocation>
</comment>
<dbReference type="GO" id="GO:0016020">
    <property type="term" value="C:membrane"/>
    <property type="evidence" value="ECO:0007669"/>
    <property type="project" value="UniProtKB-SubCell"/>
</dbReference>
<gene>
    <name evidence="11" type="primary">LOC105908400</name>
</gene>
<dbReference type="KEGG" id="char:105908400"/>
<dbReference type="PANTHER" id="PTHR24237">
    <property type="entry name" value="G-PROTEIN COUPLED RECEPTOR"/>
    <property type="match status" value="1"/>
</dbReference>
<accession>A0A6P3W9R1</accession>
<dbReference type="Proteomes" id="UP000515152">
    <property type="component" value="Chromosome 22"/>
</dbReference>
<evidence type="ECO:0000256" key="1">
    <source>
        <dbReference type="ARBA" id="ARBA00004141"/>
    </source>
</evidence>
<proteinExistence type="predicted"/>
<dbReference type="RefSeq" id="XP_012692355.2">
    <property type="nucleotide sequence ID" value="XM_012836901.2"/>
</dbReference>
<dbReference type="PROSITE" id="PS50262">
    <property type="entry name" value="G_PROTEIN_RECEP_F1_2"/>
    <property type="match status" value="1"/>
</dbReference>
<sequence length="378" mass="42945">MDHSHEAIMKLHRTRYLNVSLLHVRLSYPCSHSVSYKEATTSLQPLISQRSLNKSAMNSTDASASNTTVLPNGYSAMNSTNASASKTTVLPNEYSYTLLSMYTVVLVVGICGIALTIDILKSNVRSVTTMAVLNLIAVHILFLLTVPFRMYFYASGHWNLGPDFCKFISMMIHAHMYIAFIFYVVILAVRFISFFKKRDKLEFYRRLHALIASLTVWVVILGLIPVTVMKYGTDNTADSNQCFVFGDALKTPSVAIINYLLCAVLLLVTFVFLAIELWILGIVYKIHGKTALNHQEFWAQVKSLCFVMVIFICFAPYHAFRIYYVTRFVHEKDESSLNQLQFKNEIFLAVTAFSSSDMLIFISKKCWGSLLPQRCICW</sequence>
<dbReference type="InterPro" id="IPR000276">
    <property type="entry name" value="GPCR_Rhodpsn"/>
</dbReference>
<evidence type="ECO:0000256" key="3">
    <source>
        <dbReference type="ARBA" id="ARBA00022989"/>
    </source>
</evidence>
<organism evidence="10 11">
    <name type="scientific">Clupea harengus</name>
    <name type="common">Atlantic herring</name>
    <dbReference type="NCBI Taxonomy" id="7950"/>
    <lineage>
        <taxon>Eukaryota</taxon>
        <taxon>Metazoa</taxon>
        <taxon>Chordata</taxon>
        <taxon>Craniata</taxon>
        <taxon>Vertebrata</taxon>
        <taxon>Euteleostomi</taxon>
        <taxon>Actinopterygii</taxon>
        <taxon>Neopterygii</taxon>
        <taxon>Teleostei</taxon>
        <taxon>Clupei</taxon>
        <taxon>Clupeiformes</taxon>
        <taxon>Clupeoidei</taxon>
        <taxon>Clupeidae</taxon>
        <taxon>Clupea</taxon>
    </lineage>
</organism>
<feature type="transmembrane region" description="Helical" evidence="8">
    <location>
        <begin position="256"/>
        <end position="283"/>
    </location>
</feature>
<dbReference type="GO" id="GO:0008142">
    <property type="term" value="F:oxysterol binding"/>
    <property type="evidence" value="ECO:0007669"/>
    <property type="project" value="InterPro"/>
</dbReference>
<dbReference type="Pfam" id="PF00001">
    <property type="entry name" value="7tm_1"/>
    <property type="match status" value="1"/>
</dbReference>
<evidence type="ECO:0000313" key="11">
    <source>
        <dbReference type="RefSeq" id="XP_012692355.2"/>
    </source>
</evidence>
<evidence type="ECO:0000313" key="10">
    <source>
        <dbReference type="Proteomes" id="UP000515152"/>
    </source>
</evidence>
<reference evidence="11" key="1">
    <citation type="submission" date="2025-08" db="UniProtKB">
        <authorList>
            <consortium name="RefSeq"/>
        </authorList>
    </citation>
    <scope>IDENTIFICATION</scope>
</reference>
<dbReference type="InterPro" id="IPR047160">
    <property type="entry name" value="GP183-like"/>
</dbReference>
<feature type="transmembrane region" description="Helical" evidence="8">
    <location>
        <begin position="207"/>
        <end position="228"/>
    </location>
</feature>
<evidence type="ECO:0000259" key="9">
    <source>
        <dbReference type="PROSITE" id="PS50262"/>
    </source>
</evidence>
<dbReference type="PRINTS" id="PR01157">
    <property type="entry name" value="P2YPURNOCPTR"/>
</dbReference>
<feature type="transmembrane region" description="Helical" evidence="8">
    <location>
        <begin position="99"/>
        <end position="120"/>
    </location>
</feature>
<evidence type="ECO:0000256" key="2">
    <source>
        <dbReference type="ARBA" id="ARBA00022692"/>
    </source>
</evidence>
<dbReference type="AlphaFoldDB" id="A0A6P3W9R1"/>
<dbReference type="OrthoDB" id="9947118at2759"/>
<keyword evidence="3 8" id="KW-1133">Transmembrane helix</keyword>
<keyword evidence="4" id="KW-0297">G-protein coupled receptor</keyword>
<evidence type="ECO:0000256" key="4">
    <source>
        <dbReference type="ARBA" id="ARBA00023040"/>
    </source>
</evidence>
<dbReference type="PANTHER" id="PTHR24237:SF35">
    <property type="entry name" value="G-PROTEIN COUPLED RECEPTOR 141-RELATED"/>
    <property type="match status" value="1"/>
</dbReference>
<name>A0A6P3W9R1_CLUHA</name>
<keyword evidence="10" id="KW-1185">Reference proteome</keyword>
<feature type="transmembrane region" description="Helical" evidence="8">
    <location>
        <begin position="132"/>
        <end position="154"/>
    </location>
</feature>
<keyword evidence="6 11" id="KW-0675">Receptor</keyword>
<dbReference type="GO" id="GO:0004930">
    <property type="term" value="F:G protein-coupled receptor activity"/>
    <property type="evidence" value="ECO:0007669"/>
    <property type="project" value="UniProtKB-KW"/>
</dbReference>
<dbReference type="Gene3D" id="1.20.1070.10">
    <property type="entry name" value="Rhodopsin 7-helix transmembrane proteins"/>
    <property type="match status" value="1"/>
</dbReference>
<feature type="transmembrane region" description="Helical" evidence="8">
    <location>
        <begin position="174"/>
        <end position="195"/>
    </location>
</feature>
<evidence type="ECO:0000256" key="8">
    <source>
        <dbReference type="SAM" id="Phobius"/>
    </source>
</evidence>
<evidence type="ECO:0000256" key="6">
    <source>
        <dbReference type="ARBA" id="ARBA00023170"/>
    </source>
</evidence>
<feature type="domain" description="G-protein coupled receptors family 1 profile" evidence="9">
    <location>
        <begin position="110"/>
        <end position="361"/>
    </location>
</feature>
<dbReference type="GeneID" id="105908400"/>
<dbReference type="SUPFAM" id="SSF81321">
    <property type="entry name" value="Family A G protein-coupled receptor-like"/>
    <property type="match status" value="1"/>
</dbReference>
<dbReference type="InterPro" id="IPR017452">
    <property type="entry name" value="GPCR_Rhodpsn_7TM"/>
</dbReference>
<evidence type="ECO:0000256" key="5">
    <source>
        <dbReference type="ARBA" id="ARBA00023136"/>
    </source>
</evidence>
<evidence type="ECO:0000256" key="7">
    <source>
        <dbReference type="ARBA" id="ARBA00023224"/>
    </source>
</evidence>
<protein>
    <submittedName>
        <fullName evidence="11">Probable G-protein coupled receptor 141</fullName>
    </submittedName>
</protein>
<keyword evidence="5 8" id="KW-0472">Membrane</keyword>
<keyword evidence="7" id="KW-0807">Transducer</keyword>
<keyword evidence="2 8" id="KW-0812">Transmembrane</keyword>